<keyword evidence="2" id="KW-1185">Reference proteome</keyword>
<reference evidence="1" key="1">
    <citation type="submission" date="2021-06" db="EMBL/GenBank/DDBJ databases">
        <authorList>
            <person name="Kallberg Y."/>
            <person name="Tangrot J."/>
            <person name="Rosling A."/>
        </authorList>
    </citation>
    <scope>NUCLEOTIDE SEQUENCE</scope>
    <source>
        <strain evidence="1">CL356</strain>
    </source>
</reference>
<proteinExistence type="predicted"/>
<name>A0ACA9K1W6_9GLOM</name>
<evidence type="ECO:0000313" key="2">
    <source>
        <dbReference type="Proteomes" id="UP000789525"/>
    </source>
</evidence>
<organism evidence="1 2">
    <name type="scientific">Acaulospora colombiana</name>
    <dbReference type="NCBI Taxonomy" id="27376"/>
    <lineage>
        <taxon>Eukaryota</taxon>
        <taxon>Fungi</taxon>
        <taxon>Fungi incertae sedis</taxon>
        <taxon>Mucoromycota</taxon>
        <taxon>Glomeromycotina</taxon>
        <taxon>Glomeromycetes</taxon>
        <taxon>Diversisporales</taxon>
        <taxon>Acaulosporaceae</taxon>
        <taxon>Acaulospora</taxon>
    </lineage>
</organism>
<protein>
    <submittedName>
        <fullName evidence="1">11233_t:CDS:1</fullName>
    </submittedName>
</protein>
<accession>A0ACA9K1W6</accession>
<gene>
    <name evidence="1" type="ORF">ACOLOM_LOCUS623</name>
</gene>
<dbReference type="EMBL" id="CAJVPT010000640">
    <property type="protein sequence ID" value="CAG8447992.1"/>
    <property type="molecule type" value="Genomic_DNA"/>
</dbReference>
<comment type="caution">
    <text evidence="1">The sequence shown here is derived from an EMBL/GenBank/DDBJ whole genome shotgun (WGS) entry which is preliminary data.</text>
</comment>
<sequence>MSLIGQLICASTRCSEKNDLKSWEVNFAYIEDGEKKNALVKIRLCPKCSGKLNYKNRHQEVNREQKHENRKRKSYEGWSERDQSDATESHDNVGSKKKKISEKSATSSQREVPRSSATDRTEEFDEYFTGLFD</sequence>
<evidence type="ECO:0000313" key="1">
    <source>
        <dbReference type="EMBL" id="CAG8447992.1"/>
    </source>
</evidence>
<dbReference type="Proteomes" id="UP000789525">
    <property type="component" value="Unassembled WGS sequence"/>
</dbReference>